<accession>A0ABV8NVS1</accession>
<evidence type="ECO:0000313" key="6">
    <source>
        <dbReference type="EMBL" id="MFC4200549.1"/>
    </source>
</evidence>
<proteinExistence type="predicted"/>
<keyword evidence="1" id="KW-0805">Transcription regulation</keyword>
<dbReference type="PROSITE" id="PS50995">
    <property type="entry name" value="HTH_MARR_2"/>
    <property type="match status" value="1"/>
</dbReference>
<organism evidence="6 7">
    <name type="scientific">Candidimonas humi</name>
    <dbReference type="NCBI Taxonomy" id="683355"/>
    <lineage>
        <taxon>Bacteria</taxon>
        <taxon>Pseudomonadati</taxon>
        <taxon>Pseudomonadota</taxon>
        <taxon>Betaproteobacteria</taxon>
        <taxon>Burkholderiales</taxon>
        <taxon>Alcaligenaceae</taxon>
        <taxon>Candidimonas</taxon>
    </lineage>
</organism>
<dbReference type="Proteomes" id="UP001595848">
    <property type="component" value="Unassembled WGS sequence"/>
</dbReference>
<dbReference type="PANTHER" id="PTHR33164:SF64">
    <property type="entry name" value="TRANSCRIPTIONAL REGULATOR SLYA"/>
    <property type="match status" value="1"/>
</dbReference>
<feature type="region of interest" description="Disordered" evidence="4">
    <location>
        <begin position="146"/>
        <end position="172"/>
    </location>
</feature>
<keyword evidence="3" id="KW-0804">Transcription</keyword>
<dbReference type="SMART" id="SM00347">
    <property type="entry name" value="HTH_MARR"/>
    <property type="match status" value="1"/>
</dbReference>
<dbReference type="RefSeq" id="WP_217964208.1">
    <property type="nucleotide sequence ID" value="NZ_JAHTBN010000003.1"/>
</dbReference>
<keyword evidence="7" id="KW-1185">Reference proteome</keyword>
<evidence type="ECO:0000256" key="1">
    <source>
        <dbReference type="ARBA" id="ARBA00023015"/>
    </source>
</evidence>
<evidence type="ECO:0000256" key="2">
    <source>
        <dbReference type="ARBA" id="ARBA00023125"/>
    </source>
</evidence>
<comment type="caution">
    <text evidence="6">The sequence shown here is derived from an EMBL/GenBank/DDBJ whole genome shotgun (WGS) entry which is preliminary data.</text>
</comment>
<reference evidence="7" key="1">
    <citation type="journal article" date="2019" name="Int. J. Syst. Evol. Microbiol.">
        <title>The Global Catalogue of Microorganisms (GCM) 10K type strain sequencing project: providing services to taxonomists for standard genome sequencing and annotation.</title>
        <authorList>
            <consortium name="The Broad Institute Genomics Platform"/>
            <consortium name="The Broad Institute Genome Sequencing Center for Infectious Disease"/>
            <person name="Wu L."/>
            <person name="Ma J."/>
        </authorList>
    </citation>
    <scope>NUCLEOTIDE SEQUENCE [LARGE SCALE GENOMIC DNA]</scope>
    <source>
        <strain evidence="7">LMG 24813</strain>
    </source>
</reference>
<feature type="domain" description="HTH marR-type" evidence="5">
    <location>
        <begin position="4"/>
        <end position="141"/>
    </location>
</feature>
<protein>
    <submittedName>
        <fullName evidence="6">MarR family winged helix-turn-helix transcriptional regulator</fullName>
    </submittedName>
</protein>
<keyword evidence="2" id="KW-0238">DNA-binding</keyword>
<gene>
    <name evidence="6" type="ORF">ACFOY1_06265</name>
</gene>
<dbReference type="PANTHER" id="PTHR33164">
    <property type="entry name" value="TRANSCRIPTIONAL REGULATOR, MARR FAMILY"/>
    <property type="match status" value="1"/>
</dbReference>
<sequence length="172" mass="18600">MKESDRLLFAFTIALQPAKRAWVQAVGTVLTNDNVPMSLALVIILTFRMGAAAHQRALAAEIGINPAALVRVLDQGETAGLLKRCEVPDNRRVKTVALLPAGKALAKKMEESLAALRAQILRDVPARDIETATRVLRALESESLAYTAQASEPASRPKTPSVKNNPRAAKRQ</sequence>
<dbReference type="InterPro" id="IPR039422">
    <property type="entry name" value="MarR/SlyA-like"/>
</dbReference>
<evidence type="ECO:0000313" key="7">
    <source>
        <dbReference type="Proteomes" id="UP001595848"/>
    </source>
</evidence>
<name>A0ABV8NVS1_9BURK</name>
<evidence type="ECO:0000259" key="5">
    <source>
        <dbReference type="PROSITE" id="PS50995"/>
    </source>
</evidence>
<evidence type="ECO:0000256" key="3">
    <source>
        <dbReference type="ARBA" id="ARBA00023163"/>
    </source>
</evidence>
<evidence type="ECO:0000256" key="4">
    <source>
        <dbReference type="SAM" id="MobiDB-lite"/>
    </source>
</evidence>
<dbReference type="InterPro" id="IPR000835">
    <property type="entry name" value="HTH_MarR-typ"/>
</dbReference>
<dbReference type="EMBL" id="JBHSBV010000002">
    <property type="protein sequence ID" value="MFC4200549.1"/>
    <property type="molecule type" value="Genomic_DNA"/>
</dbReference>